<dbReference type="SUPFAM" id="SSF46785">
    <property type="entry name" value="Winged helix' DNA-binding domain"/>
    <property type="match status" value="1"/>
</dbReference>
<dbReference type="InterPro" id="IPR036390">
    <property type="entry name" value="WH_DNA-bd_sf"/>
</dbReference>
<dbReference type="CDD" id="cd05403">
    <property type="entry name" value="NT_KNTase_like"/>
    <property type="match status" value="1"/>
</dbReference>
<dbReference type="InterPro" id="IPR041633">
    <property type="entry name" value="Polbeta"/>
</dbReference>
<dbReference type="EMBL" id="WTVP01000034">
    <property type="protein sequence ID" value="NMG16396.1"/>
    <property type="molecule type" value="Genomic_DNA"/>
</dbReference>
<evidence type="ECO:0000259" key="1">
    <source>
        <dbReference type="Pfam" id="PF18765"/>
    </source>
</evidence>
<evidence type="ECO:0000313" key="2">
    <source>
        <dbReference type="EMBL" id="NMG16396.1"/>
    </source>
</evidence>
<dbReference type="SUPFAM" id="SSF81301">
    <property type="entry name" value="Nucleotidyltransferase"/>
    <property type="match status" value="1"/>
</dbReference>
<keyword evidence="3" id="KW-1185">Reference proteome</keyword>
<sequence length="197" mass="21191">MNISVADALFSGLQQRLLGLLFGQPDRSFYGNELLRLTATGRGALQRELEKLVAADLVTVTAVGNQKHYQANPASPVFAELRGIVLKSVGLADVLRAALAPLADRITLAFVFGSVARGTDTAASDIDLMIVAEGLGYTDLFEGLAAAEQTLGRKVNPTLYTPAELAEKIRTENNFVLRVLEQPKIFLTGSEHDLPAR</sequence>
<name>A0ABX1NXR6_9RHOO</name>
<gene>
    <name evidence="2" type="ORF">GPA24_12755</name>
</gene>
<dbReference type="Pfam" id="PF18765">
    <property type="entry name" value="Polbeta"/>
    <property type="match status" value="1"/>
</dbReference>
<feature type="domain" description="Polymerase beta nucleotidyltransferase" evidence="1">
    <location>
        <begin position="104"/>
        <end position="157"/>
    </location>
</feature>
<organism evidence="2 3">
    <name type="scientific">Aromatoleum bremense</name>
    <dbReference type="NCBI Taxonomy" id="76115"/>
    <lineage>
        <taxon>Bacteria</taxon>
        <taxon>Pseudomonadati</taxon>
        <taxon>Pseudomonadota</taxon>
        <taxon>Betaproteobacteria</taxon>
        <taxon>Rhodocyclales</taxon>
        <taxon>Rhodocyclaceae</taxon>
        <taxon>Aromatoleum</taxon>
    </lineage>
</organism>
<protein>
    <submittedName>
        <fullName evidence="2">Transcriptional regulator</fullName>
    </submittedName>
</protein>
<dbReference type="Proteomes" id="UP000633943">
    <property type="component" value="Unassembled WGS sequence"/>
</dbReference>
<evidence type="ECO:0000313" key="3">
    <source>
        <dbReference type="Proteomes" id="UP000633943"/>
    </source>
</evidence>
<comment type="caution">
    <text evidence="2">The sequence shown here is derived from an EMBL/GenBank/DDBJ whole genome shotgun (WGS) entry which is preliminary data.</text>
</comment>
<reference evidence="2 3" key="1">
    <citation type="submission" date="2019-12" db="EMBL/GenBank/DDBJ databases">
        <title>Comparative genomics gives insights into the taxonomy of the Azoarcus-Aromatoleum group and reveals separate origins of nif in the plant-associated Azoarcus and non-plant-associated Aromatoleum sub-groups.</title>
        <authorList>
            <person name="Lafos M."/>
            <person name="Maluk M."/>
            <person name="Batista M."/>
            <person name="Junghare M."/>
            <person name="Carmona M."/>
            <person name="Faoro H."/>
            <person name="Cruz L.M."/>
            <person name="Battistoni F."/>
            <person name="De Souza E."/>
            <person name="Pedrosa F."/>
            <person name="Chen W.-M."/>
            <person name="Poole P.S."/>
            <person name="Dixon R.A."/>
            <person name="James E.K."/>
        </authorList>
    </citation>
    <scope>NUCLEOTIDE SEQUENCE [LARGE SCALE GENOMIC DNA]</scope>
    <source>
        <strain evidence="2 3">PbN1</strain>
    </source>
</reference>
<accession>A0ABX1NXR6</accession>
<dbReference type="Gene3D" id="3.30.460.10">
    <property type="entry name" value="Beta Polymerase, domain 2"/>
    <property type="match status" value="1"/>
</dbReference>
<dbReference type="InterPro" id="IPR043519">
    <property type="entry name" value="NT_sf"/>
</dbReference>
<proteinExistence type="predicted"/>